<dbReference type="Proteomes" id="UP000275865">
    <property type="component" value="Unassembled WGS sequence"/>
</dbReference>
<dbReference type="GO" id="GO:0003677">
    <property type="term" value="F:DNA binding"/>
    <property type="evidence" value="ECO:0007669"/>
    <property type="project" value="UniProtKB-KW"/>
</dbReference>
<dbReference type="SUPFAM" id="SSF116734">
    <property type="entry name" value="DNA methylase specificity domain"/>
    <property type="match status" value="2"/>
</dbReference>
<dbReference type="InterPro" id="IPR052021">
    <property type="entry name" value="Type-I_RS_S_subunit"/>
</dbReference>
<evidence type="ECO:0000256" key="2">
    <source>
        <dbReference type="ARBA" id="ARBA00023125"/>
    </source>
</evidence>
<proteinExistence type="predicted"/>
<reference evidence="3 4" key="1">
    <citation type="submission" date="2018-09" db="EMBL/GenBank/DDBJ databases">
        <title>Micromonospora sp. nov. MS1-9, isolated from a root of Musa sp.</title>
        <authorList>
            <person name="Kuncharoen N."/>
            <person name="Kudo T."/>
            <person name="Ohkuma M."/>
            <person name="Yuki M."/>
            <person name="Tanasupawat S."/>
        </authorList>
    </citation>
    <scope>NUCLEOTIDE SEQUENCE [LARGE SCALE GENOMIC DNA]</scope>
    <source>
        <strain evidence="3 4">MS1-9</strain>
    </source>
</reference>
<accession>A0A3A9Y7T2</accession>
<comment type="caution">
    <text evidence="3">The sequence shown here is derived from an EMBL/GenBank/DDBJ whole genome shotgun (WGS) entry which is preliminary data.</text>
</comment>
<dbReference type="PANTHER" id="PTHR30408:SF13">
    <property type="entry name" value="TYPE I RESTRICTION ENZYME HINDI SPECIFICITY SUBUNIT"/>
    <property type="match status" value="1"/>
</dbReference>
<dbReference type="InterPro" id="IPR044946">
    <property type="entry name" value="Restrct_endonuc_typeI_TRD_sf"/>
</dbReference>
<dbReference type="CDD" id="cd16961">
    <property type="entry name" value="RMtype1_S_TRD-CR_like"/>
    <property type="match status" value="1"/>
</dbReference>
<name>A0A3A9Y7T2_9ACTN</name>
<keyword evidence="3" id="KW-0540">Nuclease</keyword>
<evidence type="ECO:0000313" key="4">
    <source>
        <dbReference type="Proteomes" id="UP000275865"/>
    </source>
</evidence>
<dbReference type="AlphaFoldDB" id="A0A3A9Y7T2"/>
<dbReference type="PANTHER" id="PTHR30408">
    <property type="entry name" value="TYPE-1 RESTRICTION ENZYME ECOKI SPECIFICITY PROTEIN"/>
    <property type="match status" value="1"/>
</dbReference>
<dbReference type="EMBL" id="RAZT01000010">
    <property type="protein sequence ID" value="RKN29944.1"/>
    <property type="molecule type" value="Genomic_DNA"/>
</dbReference>
<evidence type="ECO:0000256" key="1">
    <source>
        <dbReference type="ARBA" id="ARBA00022747"/>
    </source>
</evidence>
<keyword evidence="2" id="KW-0238">DNA-binding</keyword>
<organism evidence="3 4">
    <name type="scientific">Micromonospora musae</name>
    <dbReference type="NCBI Taxonomy" id="1894970"/>
    <lineage>
        <taxon>Bacteria</taxon>
        <taxon>Bacillati</taxon>
        <taxon>Actinomycetota</taxon>
        <taxon>Actinomycetes</taxon>
        <taxon>Micromonosporales</taxon>
        <taxon>Micromonosporaceae</taxon>
        <taxon>Micromonospora</taxon>
    </lineage>
</organism>
<sequence>MTLNLDKSTWKRVAFGDVVKNVNVTVKDAEAAGIDRVIAMEHLDPGELKISRWGSLDAGTTFTRRVRPGQTLFGKRRAYQRKAAYAEFDAITSADILVFEADATQLLPELLPFLVQSDGFYDHALGTSAGSLSPRTNWRDLANYEFELPPLDEQKGLAGLLWAVERERQSAGSLGKAIGRVRDVVIDERFVGHGEGVLQDLCDSDGIRIGPFGAQLHAYDYVEDGECPVVMPQDMVDGRISTEDIQRITNERADDLAVHRLRAGDVILPRRGELDRRALVTEAEEGWLCGTGSVRVRVRPEVPTRAVFLALSSTATVTWLKANATGTTMPNLNAGIVARIPISLPESAALDPAFSEIDRLDDALALTQSRLSGAVAVMRSLATDIFGGRA</sequence>
<keyword evidence="3" id="KW-0255">Endonuclease</keyword>
<dbReference type="GO" id="GO:0004519">
    <property type="term" value="F:endonuclease activity"/>
    <property type="evidence" value="ECO:0007669"/>
    <property type="project" value="UniProtKB-KW"/>
</dbReference>
<protein>
    <submittedName>
        <fullName evidence="3">Restriction endonuclease subunit S</fullName>
    </submittedName>
</protein>
<dbReference type="RefSeq" id="WP_120689900.1">
    <property type="nucleotide sequence ID" value="NZ_RAZT01000010.1"/>
</dbReference>
<keyword evidence="3" id="KW-0378">Hydrolase</keyword>
<keyword evidence="1" id="KW-0680">Restriction system</keyword>
<dbReference type="GO" id="GO:0009307">
    <property type="term" value="P:DNA restriction-modification system"/>
    <property type="evidence" value="ECO:0007669"/>
    <property type="project" value="UniProtKB-KW"/>
</dbReference>
<dbReference type="Gene3D" id="3.90.220.20">
    <property type="entry name" value="DNA methylase specificity domains"/>
    <property type="match status" value="2"/>
</dbReference>
<evidence type="ECO:0000313" key="3">
    <source>
        <dbReference type="EMBL" id="RKN29944.1"/>
    </source>
</evidence>
<gene>
    <name evidence="3" type="ORF">D7044_20255</name>
</gene>